<keyword evidence="6 7" id="KW-0676">Redox-active center</keyword>
<reference evidence="11" key="1">
    <citation type="submission" date="2016-10" db="EMBL/GenBank/DDBJ databases">
        <authorList>
            <person name="Varghese N."/>
            <person name="Submissions S."/>
        </authorList>
    </citation>
    <scope>NUCLEOTIDE SEQUENCE [LARGE SCALE GENOMIC DNA]</scope>
    <source>
        <strain evidence="11">DSM 217</strain>
    </source>
</reference>
<dbReference type="InterPro" id="IPR012336">
    <property type="entry name" value="Thioredoxin-like_fold"/>
</dbReference>
<keyword evidence="5" id="KW-1015">Disulfide bond</keyword>
<dbReference type="PANTHER" id="PTHR35272">
    <property type="entry name" value="THIOL:DISULFIDE INTERCHANGE PROTEIN DSBC-RELATED"/>
    <property type="match status" value="1"/>
</dbReference>
<dbReference type="Pfam" id="PF10411">
    <property type="entry name" value="DsbC_N"/>
    <property type="match status" value="1"/>
</dbReference>
<evidence type="ECO:0000259" key="8">
    <source>
        <dbReference type="Pfam" id="PF10411"/>
    </source>
</evidence>
<comment type="subcellular location">
    <subcellularLocation>
        <location evidence="1 7">Periplasm</location>
    </subcellularLocation>
</comment>
<comment type="function">
    <text evidence="7">Required for disulfide bond formation in some periplasmic proteins. Acts by transferring its disulfide bond to other proteins and is reduced in the process.</text>
</comment>
<dbReference type="Gene3D" id="3.40.30.10">
    <property type="entry name" value="Glutaredoxin"/>
    <property type="match status" value="1"/>
</dbReference>
<dbReference type="Pfam" id="PF13098">
    <property type="entry name" value="Thioredoxin_2"/>
    <property type="match status" value="1"/>
</dbReference>
<dbReference type="RefSeq" id="WP_093028855.1">
    <property type="nucleotide sequence ID" value="NZ_FNNZ01000003.1"/>
</dbReference>
<comment type="similarity">
    <text evidence="2 7">Belongs to the thioredoxin family. DsbC subfamily.</text>
</comment>
<dbReference type="InterPro" id="IPR018950">
    <property type="entry name" value="DiS-bond_isomerase_DsbC/G_N"/>
</dbReference>
<evidence type="ECO:0000256" key="2">
    <source>
        <dbReference type="ARBA" id="ARBA00009813"/>
    </source>
</evidence>
<dbReference type="InterPro" id="IPR036249">
    <property type="entry name" value="Thioredoxin-like_sf"/>
</dbReference>
<evidence type="ECO:0000313" key="10">
    <source>
        <dbReference type="EMBL" id="SDW37710.1"/>
    </source>
</evidence>
<evidence type="ECO:0000256" key="5">
    <source>
        <dbReference type="ARBA" id="ARBA00023157"/>
    </source>
</evidence>
<evidence type="ECO:0000256" key="4">
    <source>
        <dbReference type="ARBA" id="ARBA00022764"/>
    </source>
</evidence>
<sequence length="244" mass="26164">MTKARVFALALAALMLAAQSAWASPEKTIREALGKIVPGVEIDSVTASPVDGLYEVMIGTQLMYVTADGRYFVDGRIVDLETREDLSEPRLAGARKGLVDAVGESQMVVFGPDDAKHTVTVFTDIECGYCRKLHGQIDEYLKEGIRVRYLFYPRAGQGSPAYTEAVSVWCAGDAAAQRSAMTEAKSGKPIPEKTCKNPVDAHMALGQELGLRGTPAILTETGEMIPGYVEPKRLAAQLNGAPGS</sequence>
<dbReference type="InterPro" id="IPR051470">
    <property type="entry name" value="Thiol:disulfide_interchange"/>
</dbReference>
<dbReference type="STRING" id="1058.SAMN05421783_103249"/>
<dbReference type="CDD" id="cd03020">
    <property type="entry name" value="DsbA_DsbC_DsbG"/>
    <property type="match status" value="1"/>
</dbReference>
<dbReference type="EMBL" id="FNNZ01000003">
    <property type="protein sequence ID" value="SDW37710.1"/>
    <property type="molecule type" value="Genomic_DNA"/>
</dbReference>
<evidence type="ECO:0000256" key="7">
    <source>
        <dbReference type="RuleBase" id="RU364038"/>
    </source>
</evidence>
<dbReference type="InterPro" id="IPR009094">
    <property type="entry name" value="DiS-bond_isomerase_DsbC/G_N_sf"/>
</dbReference>
<keyword evidence="3 7" id="KW-0732">Signal</keyword>
<evidence type="ECO:0000259" key="9">
    <source>
        <dbReference type="Pfam" id="PF13098"/>
    </source>
</evidence>
<gene>
    <name evidence="10" type="ORF">SAMN05421783_103249</name>
</gene>
<proteinExistence type="inferred from homology"/>
<dbReference type="AlphaFoldDB" id="A0A1H2T1K9"/>
<organism evidence="10 11">
    <name type="scientific">Thiocapsa roseopersicina</name>
    <dbReference type="NCBI Taxonomy" id="1058"/>
    <lineage>
        <taxon>Bacteria</taxon>
        <taxon>Pseudomonadati</taxon>
        <taxon>Pseudomonadota</taxon>
        <taxon>Gammaproteobacteria</taxon>
        <taxon>Chromatiales</taxon>
        <taxon>Chromatiaceae</taxon>
        <taxon>Thiocapsa</taxon>
    </lineage>
</organism>
<dbReference type="Proteomes" id="UP000198816">
    <property type="component" value="Unassembled WGS sequence"/>
</dbReference>
<feature type="domain" description="Disulphide bond isomerase DsbC/G N-terminal" evidence="8">
    <location>
        <begin position="23"/>
        <end position="88"/>
    </location>
</feature>
<evidence type="ECO:0000256" key="3">
    <source>
        <dbReference type="ARBA" id="ARBA00022729"/>
    </source>
</evidence>
<name>A0A1H2T1K9_THIRO</name>
<protein>
    <recommendedName>
        <fullName evidence="7">Thiol:disulfide interchange protein</fullName>
    </recommendedName>
</protein>
<evidence type="ECO:0000256" key="6">
    <source>
        <dbReference type="ARBA" id="ARBA00023284"/>
    </source>
</evidence>
<accession>A0A1H2T1K9</accession>
<dbReference type="OrthoDB" id="12976at2"/>
<dbReference type="InterPro" id="IPR033954">
    <property type="entry name" value="DiS-bond_Isoase_DsbC/G"/>
</dbReference>
<feature type="signal peptide" evidence="7">
    <location>
        <begin position="1"/>
        <end position="23"/>
    </location>
</feature>
<keyword evidence="4 7" id="KW-0574">Periplasm</keyword>
<keyword evidence="11" id="KW-1185">Reference proteome</keyword>
<feature type="chain" id="PRO_5011327706" description="Thiol:disulfide interchange protein" evidence="7">
    <location>
        <begin position="24"/>
        <end position="244"/>
    </location>
</feature>
<dbReference type="PANTHER" id="PTHR35272:SF3">
    <property type="entry name" value="THIOL:DISULFIDE INTERCHANGE PROTEIN DSBC"/>
    <property type="match status" value="1"/>
</dbReference>
<evidence type="ECO:0000313" key="11">
    <source>
        <dbReference type="Proteomes" id="UP000198816"/>
    </source>
</evidence>
<dbReference type="SUPFAM" id="SSF54423">
    <property type="entry name" value="DsbC/DsbG N-terminal domain-like"/>
    <property type="match status" value="1"/>
</dbReference>
<dbReference type="SUPFAM" id="SSF52833">
    <property type="entry name" value="Thioredoxin-like"/>
    <property type="match status" value="1"/>
</dbReference>
<dbReference type="Gene3D" id="3.10.450.70">
    <property type="entry name" value="Disulphide bond isomerase, DsbC/G, N-terminal"/>
    <property type="match status" value="1"/>
</dbReference>
<dbReference type="GO" id="GO:0042597">
    <property type="term" value="C:periplasmic space"/>
    <property type="evidence" value="ECO:0007669"/>
    <property type="project" value="UniProtKB-SubCell"/>
</dbReference>
<feature type="domain" description="Thioredoxin-like fold" evidence="9">
    <location>
        <begin position="115"/>
        <end position="238"/>
    </location>
</feature>
<evidence type="ECO:0000256" key="1">
    <source>
        <dbReference type="ARBA" id="ARBA00004418"/>
    </source>
</evidence>